<dbReference type="Pfam" id="PF01471">
    <property type="entry name" value="PG_binding_1"/>
    <property type="match status" value="1"/>
</dbReference>
<reference evidence="3 4" key="1">
    <citation type="submission" date="2016-12" db="EMBL/GenBank/DDBJ databases">
        <title>Comparison of Traditional DNA-DNA Hybridization with In Silico Genomic Analysis.</title>
        <authorList>
            <person name="Nicholson A.C."/>
            <person name="Humrighouse B.W."/>
            <person name="Graziano J."/>
            <person name="Lasker B."/>
            <person name="Whitney A.M."/>
            <person name="Mcquiston J.R."/>
        </authorList>
    </citation>
    <scope>NUCLEOTIDE SEQUENCE [LARGE SCALE GENOMIC DNA]</scope>
    <source>
        <strain evidence="3 4">H2240</strain>
    </source>
</reference>
<dbReference type="AlphaFoldDB" id="A0A212AEX2"/>
<dbReference type="OrthoDB" id="6810892at2"/>
<comment type="caution">
    <text evidence="3">The sequence shown here is derived from an EMBL/GenBank/DDBJ whole genome shotgun (WGS) entry which is preliminary data.</text>
</comment>
<sequence length="575" mass="60212">MRNGGGRANVASKAGNTAEEGAEMRIFVVAAWVIALALVLGQPARAEDAVWIQIEARPAEAEALDRAHLWQREFPDLAGFLLPTGWHALAIGPFSRAEAEKRLAELQGEGRVPHDSYLMRGAAYGARFWPQGVRAEAQAMLAASPPRRPAAPTAPTGPDSARRAESQLSLEERRETQTALAWLGLYDGRIDGAFGSGTRAALSAWQRLNGEPETGSPGPESRAALVARYRAQVAHLGMTEVTEGPSGIRVTLPLGLLAFRGYEPPFVRYAGDDGVEVLLISAPDGPLTRTFEATETLALPGGRLNSFGPEGFTLSARDGSRAAEGEARLEGDVIKGWIAVWPLDREAEMKRVVAEIRRSFHPLPGRALDPTAGRMGEADRAALLAGVDIGRPTRRATGFRLDAAGRVATVTEAVAGCTRITAAAEGLAPATMVVEEQRGELTILRPEGQMAPGPVAPPAGAPLKPLGSGEIVAAGYGATPGGARAAILKGRYNGETDGRARLALRTTPGDAGGPVLDRTGGILGMLLPASGPGAVARAIPARDLPLEGAASPVTLEPEALATLARAITLRIACWN</sequence>
<organism evidence="3 4">
    <name type="scientific">Haematobacter genomosp. 1</name>
    <dbReference type="NCBI Taxonomy" id="366618"/>
    <lineage>
        <taxon>Bacteria</taxon>
        <taxon>Pseudomonadati</taxon>
        <taxon>Pseudomonadota</taxon>
        <taxon>Alphaproteobacteria</taxon>
        <taxon>Rhodobacterales</taxon>
        <taxon>Paracoccaceae</taxon>
        <taxon>Haematobacter</taxon>
    </lineage>
</organism>
<dbReference type="SUPFAM" id="SSF47090">
    <property type="entry name" value="PGBD-like"/>
    <property type="match status" value="1"/>
</dbReference>
<evidence type="ECO:0000313" key="3">
    <source>
        <dbReference type="EMBL" id="OWJ80002.1"/>
    </source>
</evidence>
<gene>
    <name evidence="3" type="ORF">CDV49_04290</name>
</gene>
<feature type="compositionally biased region" description="Low complexity" evidence="1">
    <location>
        <begin position="142"/>
        <end position="159"/>
    </location>
</feature>
<accession>A0A212AEX2</accession>
<name>A0A212AEX2_9RHOB</name>
<dbReference type="InterPro" id="IPR036365">
    <property type="entry name" value="PGBD-like_sf"/>
</dbReference>
<dbReference type="Proteomes" id="UP000196878">
    <property type="component" value="Unassembled WGS sequence"/>
</dbReference>
<dbReference type="SUPFAM" id="SSF50494">
    <property type="entry name" value="Trypsin-like serine proteases"/>
    <property type="match status" value="1"/>
</dbReference>
<dbReference type="Pfam" id="PF13365">
    <property type="entry name" value="Trypsin_2"/>
    <property type="match status" value="1"/>
</dbReference>
<evidence type="ECO:0000256" key="1">
    <source>
        <dbReference type="SAM" id="MobiDB-lite"/>
    </source>
</evidence>
<proteinExistence type="predicted"/>
<dbReference type="InterPro" id="IPR036366">
    <property type="entry name" value="PGBDSf"/>
</dbReference>
<protein>
    <recommendedName>
        <fullName evidence="2">Peptidoglycan binding-like domain-containing protein</fullName>
    </recommendedName>
</protein>
<dbReference type="InterPro" id="IPR002477">
    <property type="entry name" value="Peptidoglycan-bd-like"/>
</dbReference>
<keyword evidence="4" id="KW-1185">Reference proteome</keyword>
<feature type="compositionally biased region" description="Basic and acidic residues" evidence="1">
    <location>
        <begin position="160"/>
        <end position="171"/>
    </location>
</feature>
<evidence type="ECO:0000313" key="4">
    <source>
        <dbReference type="Proteomes" id="UP000196878"/>
    </source>
</evidence>
<dbReference type="Gene3D" id="1.10.101.10">
    <property type="entry name" value="PGBD-like superfamily/PGBD"/>
    <property type="match status" value="1"/>
</dbReference>
<feature type="domain" description="Peptidoglycan binding-like" evidence="2">
    <location>
        <begin position="171"/>
        <end position="225"/>
    </location>
</feature>
<evidence type="ECO:0000259" key="2">
    <source>
        <dbReference type="Pfam" id="PF01471"/>
    </source>
</evidence>
<feature type="region of interest" description="Disordered" evidence="1">
    <location>
        <begin position="139"/>
        <end position="171"/>
    </location>
</feature>
<dbReference type="EMBL" id="NIPW01000006">
    <property type="protein sequence ID" value="OWJ80002.1"/>
    <property type="molecule type" value="Genomic_DNA"/>
</dbReference>
<dbReference type="InterPro" id="IPR009003">
    <property type="entry name" value="Peptidase_S1_PA"/>
</dbReference>